<dbReference type="InterPro" id="IPR025303">
    <property type="entry name" value="PdaC"/>
</dbReference>
<sequence>MKRLSLLFVIATASLLSCQQKSGPKNKVAAANGKRDTIAVPMASSPFFYTQLKGTLNDEPITMQLLKTGPEIYRGYYCYDETGVPIGIWGSLDGSRVSLYEDIRSQQGGENFFNGLLADDGTFKGVWHGNTTAYPFTLSTDLTNAIRFDVYYATDSMVLFPEHPKSPIGNATNSIIWPVTGIAPKTAAFIKNAITGSQAIHEPAQYVRVSIDSFMAIYRTTAREIAKEDLDNDQTASYNWSADGDMKIVWNEYPLLVLEKSSYDFTGGAHGNGGSFFKVLDLARQKVLTPDDVFKPGYQTALSPLLDDAFREKFGITKHESLDGQLLVSSIPPNNNFFITNTGVAFSYTPYEIGPYALGQVTLFLPFKRVKQLLKAPYK</sequence>
<proteinExistence type="predicted"/>
<dbReference type="InterPro" id="IPR021729">
    <property type="entry name" value="DUF3298"/>
</dbReference>
<evidence type="ECO:0000259" key="2">
    <source>
        <dbReference type="Pfam" id="PF13739"/>
    </source>
</evidence>
<dbReference type="RefSeq" id="WP_354661618.1">
    <property type="nucleotide sequence ID" value="NZ_JBEXAC010000002.1"/>
</dbReference>
<feature type="domain" description="DUF3298" evidence="1">
    <location>
        <begin position="291"/>
        <end position="368"/>
    </location>
</feature>
<dbReference type="Gene3D" id="3.90.640.20">
    <property type="entry name" value="Heat-shock cognate protein, ATPase"/>
    <property type="match status" value="1"/>
</dbReference>
<dbReference type="Gene3D" id="3.30.565.40">
    <property type="entry name" value="Fervidobacterium nodosum Rt17-B1 like"/>
    <property type="match status" value="1"/>
</dbReference>
<dbReference type="InterPro" id="IPR037126">
    <property type="entry name" value="PdaC/RsiV-like_sf"/>
</dbReference>
<comment type="caution">
    <text evidence="3">The sequence shown here is derived from an EMBL/GenBank/DDBJ whole genome shotgun (WGS) entry which is preliminary data.</text>
</comment>
<accession>A0ABV2T8T2</accession>
<reference evidence="3 4" key="1">
    <citation type="submission" date="2024-06" db="EMBL/GenBank/DDBJ databases">
        <title>Chitinophaga defluvii sp. nov., isolated from municipal sewage.</title>
        <authorList>
            <person name="Zhang L."/>
        </authorList>
    </citation>
    <scope>NUCLEOTIDE SEQUENCE [LARGE SCALE GENOMIC DNA]</scope>
    <source>
        <strain evidence="3 4">H8</strain>
    </source>
</reference>
<evidence type="ECO:0000313" key="3">
    <source>
        <dbReference type="EMBL" id="MET6999052.1"/>
    </source>
</evidence>
<dbReference type="Proteomes" id="UP001549749">
    <property type="component" value="Unassembled WGS sequence"/>
</dbReference>
<gene>
    <name evidence="3" type="ORF">ABR189_16820</name>
</gene>
<name>A0ABV2T8T2_9BACT</name>
<dbReference type="EMBL" id="JBEXAC010000002">
    <property type="protein sequence ID" value="MET6999052.1"/>
    <property type="molecule type" value="Genomic_DNA"/>
</dbReference>
<feature type="domain" description="Deacetylase PdaC" evidence="2">
    <location>
        <begin position="207"/>
        <end position="272"/>
    </location>
</feature>
<dbReference type="PROSITE" id="PS51257">
    <property type="entry name" value="PROKAR_LIPOPROTEIN"/>
    <property type="match status" value="1"/>
</dbReference>
<evidence type="ECO:0000259" key="1">
    <source>
        <dbReference type="Pfam" id="PF11738"/>
    </source>
</evidence>
<keyword evidence="4" id="KW-1185">Reference proteome</keyword>
<organism evidence="3 4">
    <name type="scientific">Chitinophaga defluvii</name>
    <dbReference type="NCBI Taxonomy" id="3163343"/>
    <lineage>
        <taxon>Bacteria</taxon>
        <taxon>Pseudomonadati</taxon>
        <taxon>Bacteroidota</taxon>
        <taxon>Chitinophagia</taxon>
        <taxon>Chitinophagales</taxon>
        <taxon>Chitinophagaceae</taxon>
        <taxon>Chitinophaga</taxon>
    </lineage>
</organism>
<dbReference type="Pfam" id="PF11738">
    <property type="entry name" value="DUF3298"/>
    <property type="match status" value="1"/>
</dbReference>
<evidence type="ECO:0000313" key="4">
    <source>
        <dbReference type="Proteomes" id="UP001549749"/>
    </source>
</evidence>
<protein>
    <submittedName>
        <fullName evidence="3">DUF3298 domain-containing protein</fullName>
    </submittedName>
</protein>
<dbReference type="Pfam" id="PF13739">
    <property type="entry name" value="PdaC"/>
    <property type="match status" value="1"/>
</dbReference>